<keyword evidence="2" id="KW-1185">Reference proteome</keyword>
<organism evidence="1 2">
    <name type="scientific">Choristoneura fumiferana</name>
    <name type="common">Spruce budworm moth</name>
    <name type="synonym">Archips fumiferana</name>
    <dbReference type="NCBI Taxonomy" id="7141"/>
    <lineage>
        <taxon>Eukaryota</taxon>
        <taxon>Metazoa</taxon>
        <taxon>Ecdysozoa</taxon>
        <taxon>Arthropoda</taxon>
        <taxon>Hexapoda</taxon>
        <taxon>Insecta</taxon>
        <taxon>Pterygota</taxon>
        <taxon>Neoptera</taxon>
        <taxon>Endopterygota</taxon>
        <taxon>Lepidoptera</taxon>
        <taxon>Glossata</taxon>
        <taxon>Ditrysia</taxon>
        <taxon>Tortricoidea</taxon>
        <taxon>Tortricidae</taxon>
        <taxon>Tortricinae</taxon>
        <taxon>Choristoneura</taxon>
    </lineage>
</organism>
<proteinExistence type="predicted"/>
<dbReference type="Proteomes" id="UP001064048">
    <property type="component" value="Chromosome 4"/>
</dbReference>
<comment type="caution">
    <text evidence="1">The sequence shown here is derived from an EMBL/GenBank/DDBJ whole genome shotgun (WGS) entry which is preliminary data.</text>
</comment>
<reference evidence="1 2" key="1">
    <citation type="journal article" date="2022" name="Genome Biol. Evol.">
        <title>The Spruce Budworm Genome: Reconstructing the Evolutionary History of Antifreeze Proteins.</title>
        <authorList>
            <person name="Beliveau C."/>
            <person name="Gagne P."/>
            <person name="Picq S."/>
            <person name="Vernygora O."/>
            <person name="Keeling C.I."/>
            <person name="Pinkney K."/>
            <person name="Doucet D."/>
            <person name="Wen F."/>
            <person name="Johnston J.S."/>
            <person name="Maaroufi H."/>
            <person name="Boyle B."/>
            <person name="Laroche J."/>
            <person name="Dewar K."/>
            <person name="Juretic N."/>
            <person name="Blackburn G."/>
            <person name="Nisole A."/>
            <person name="Brunet B."/>
            <person name="Brandao M."/>
            <person name="Lumley L."/>
            <person name="Duan J."/>
            <person name="Quan G."/>
            <person name="Lucarotti C.J."/>
            <person name="Roe A.D."/>
            <person name="Sperling F.A.H."/>
            <person name="Levesque R.C."/>
            <person name="Cusson M."/>
        </authorList>
    </citation>
    <scope>NUCLEOTIDE SEQUENCE [LARGE SCALE GENOMIC DNA]</scope>
    <source>
        <strain evidence="1">Glfc:IPQL:Cfum</strain>
    </source>
</reference>
<sequence length="195" mass="21429">MWAIVIASFVVKMLLVEANESKCGEVPMTQWAGQACLRQTPLPLPVGLVVIQHTVYGACASDEECAAVANAIRNYHMKQGYDDIGQSFLVGGNGEVYEGAGWRRVGAHTRGLNNRSVALSFMGDFRETLPTPQALQAAKDFLACASENKLLTEDYRLVGHRQVSQTESPGAALQKEITTWPHWLEMANIVSLFNY</sequence>
<accession>A0ACC0JK79</accession>
<protein>
    <submittedName>
        <fullName evidence="1">Uncharacterized protein</fullName>
    </submittedName>
</protein>
<name>A0ACC0JK79_CHOFU</name>
<dbReference type="EMBL" id="CM046104">
    <property type="protein sequence ID" value="KAI8424566.1"/>
    <property type="molecule type" value="Genomic_DNA"/>
</dbReference>
<gene>
    <name evidence="1" type="ORF">MSG28_003022</name>
</gene>
<evidence type="ECO:0000313" key="2">
    <source>
        <dbReference type="Proteomes" id="UP001064048"/>
    </source>
</evidence>
<evidence type="ECO:0000313" key="1">
    <source>
        <dbReference type="EMBL" id="KAI8424566.1"/>
    </source>
</evidence>